<evidence type="ECO:0000256" key="1">
    <source>
        <dbReference type="ARBA" id="ARBA00004229"/>
    </source>
</evidence>
<dbReference type="InterPro" id="IPR001971">
    <property type="entry name" value="Ribosomal_uS11"/>
</dbReference>
<comment type="similarity">
    <text evidence="2">Belongs to the universal ribosomal protein uS11 family.</text>
</comment>
<dbReference type="HAMAP" id="MF_01310">
    <property type="entry name" value="Ribosomal_uS11"/>
    <property type="match status" value="1"/>
</dbReference>
<dbReference type="Gene3D" id="3.30.420.80">
    <property type="entry name" value="Ribosomal protein S11"/>
    <property type="match status" value="1"/>
</dbReference>
<keyword evidence="5" id="KW-0496">Mitochondrion</keyword>
<organism evidence="5">
    <name type="scientific">Monodopsis sp. MarTras21</name>
    <dbReference type="NCBI Taxonomy" id="1745953"/>
    <lineage>
        <taxon>Eukaryota</taxon>
        <taxon>Sar</taxon>
        <taxon>Stramenopiles</taxon>
        <taxon>Ochrophyta</taxon>
        <taxon>Eustigmatophyceae</taxon>
        <taxon>Eustigmatales</taxon>
        <taxon>Monodopsidaceae</taxon>
        <taxon>Monodopsis</taxon>
    </lineage>
</organism>
<gene>
    <name evidence="5" type="primary">rps11</name>
</gene>
<dbReference type="Pfam" id="PF00411">
    <property type="entry name" value="Ribosomal_S11"/>
    <property type="match status" value="1"/>
</dbReference>
<dbReference type="AlphaFoldDB" id="A0A140F2W4"/>
<dbReference type="GO" id="GO:0006412">
    <property type="term" value="P:translation"/>
    <property type="evidence" value="ECO:0007669"/>
    <property type="project" value="InterPro"/>
</dbReference>
<evidence type="ECO:0000256" key="2">
    <source>
        <dbReference type="ARBA" id="ARBA00006194"/>
    </source>
</evidence>
<keyword evidence="4" id="KW-0687">Ribonucleoprotein</keyword>
<dbReference type="EMBL" id="KU501222">
    <property type="protein sequence ID" value="AML60748.1"/>
    <property type="molecule type" value="Genomic_DNA"/>
</dbReference>
<proteinExistence type="inferred from homology"/>
<evidence type="ECO:0000256" key="3">
    <source>
        <dbReference type="ARBA" id="ARBA00022980"/>
    </source>
</evidence>
<name>A0A140F2W4_9STRA</name>
<accession>A0A140F2W4</accession>
<geneLocation type="mitochondrion" evidence="5"/>
<keyword evidence="3 5" id="KW-0689">Ribosomal protein</keyword>
<dbReference type="SUPFAM" id="SSF53137">
    <property type="entry name" value="Translational machinery components"/>
    <property type="match status" value="1"/>
</dbReference>
<evidence type="ECO:0000313" key="5">
    <source>
        <dbReference type="EMBL" id="AML60748.1"/>
    </source>
</evidence>
<evidence type="ECO:0000256" key="4">
    <source>
        <dbReference type="ARBA" id="ARBA00023274"/>
    </source>
</evidence>
<dbReference type="GO" id="GO:1990904">
    <property type="term" value="C:ribonucleoprotein complex"/>
    <property type="evidence" value="ECO:0007669"/>
    <property type="project" value="UniProtKB-KW"/>
</dbReference>
<dbReference type="InterPro" id="IPR036967">
    <property type="entry name" value="Ribosomal_uS11_sf"/>
</dbReference>
<dbReference type="PANTHER" id="PTHR11759">
    <property type="entry name" value="40S RIBOSOMAL PROTEIN S14/30S RIBOSOMAL PROTEIN S11"/>
    <property type="match status" value="1"/>
</dbReference>
<dbReference type="GO" id="GO:0009507">
    <property type="term" value="C:chloroplast"/>
    <property type="evidence" value="ECO:0007669"/>
    <property type="project" value="UniProtKB-SubCell"/>
</dbReference>
<dbReference type="GO" id="GO:0003735">
    <property type="term" value="F:structural constituent of ribosome"/>
    <property type="evidence" value="ECO:0007669"/>
    <property type="project" value="InterPro"/>
</dbReference>
<protein>
    <submittedName>
        <fullName evidence="5">Ribosomal protein S11</fullName>
    </submittedName>
</protein>
<sequence>MLKLKEFYQYKRELKKNNLTLQGQLKFPLPSIHLTQSRFDYLKSNFRAILHIKACKSNTSFTLTNLKGKVQVRQSCGGMGFQGKKKRSTKFALEAALHSVAAKARDLGNREILVNLNGYGRTRFSLLKCLKKYDLKIIGIRDMTPNPHNGCRPKKRRRL</sequence>
<reference evidence="5" key="1">
    <citation type="journal article" date="2016" name="Genome Biol. Evol.">
        <title>A Comparative Analysis of Mitochondrial Genomes in Eustigmatophyte Algae.</title>
        <authorList>
            <person name="Sevcikova T."/>
            <person name="Klimes V."/>
            <person name="Zbrankova V."/>
            <person name="Strnad H."/>
            <person name="Hroudova M."/>
            <person name="Vlcek C."/>
            <person name="Elias M."/>
        </authorList>
    </citation>
    <scope>NUCLEOTIDE SEQUENCE</scope>
    <source>
        <strain evidence="5">MarTras 21</strain>
    </source>
</reference>
<dbReference type="GO" id="GO:0005840">
    <property type="term" value="C:ribosome"/>
    <property type="evidence" value="ECO:0007669"/>
    <property type="project" value="UniProtKB-KW"/>
</dbReference>
<comment type="subcellular location">
    <subcellularLocation>
        <location evidence="1">Plastid</location>
        <location evidence="1">Chloroplast</location>
    </subcellularLocation>
</comment>